<dbReference type="RefSeq" id="WP_211082136.1">
    <property type="nucleotide sequence ID" value="NZ_CBCSLC010000003.1"/>
</dbReference>
<accession>A0ABS4RR31</accession>
<organism evidence="2 3">
    <name type="scientific">Paenibacillus xylanexedens</name>
    <dbReference type="NCBI Taxonomy" id="528191"/>
    <lineage>
        <taxon>Bacteria</taxon>
        <taxon>Bacillati</taxon>
        <taxon>Bacillota</taxon>
        <taxon>Bacilli</taxon>
        <taxon>Bacillales</taxon>
        <taxon>Paenibacillaceae</taxon>
        <taxon>Paenibacillus</taxon>
    </lineage>
</organism>
<gene>
    <name evidence="2" type="ORF">J2Z28_001955</name>
</gene>
<sequence length="253" mass="28431">MSELITVAGVRGYIDEHGVAQLNLEDVARGLGFTQVKGSMEYVRWETIEGYLKGFRFSQQVGKEGFVPENIFYRLAMKAKNAVAEEFQSIVADEILPSIRKTGSYGSSIDVSKLSPELQMFKATFDAVAKIQIEAAEANQKIIEVQTKVTTIQETILQRDDNWRQKITGMLNGAAQRFGGHQEIRKESYSRLEERAHCKLNTRLANLKDRLEESGATKTKIEKANRLDVIEADPKLKEIYSTIVKELSIGALL</sequence>
<name>A0ABS4RR31_PAEXY</name>
<dbReference type="SMART" id="SM01040">
    <property type="entry name" value="Bro-N"/>
    <property type="match status" value="1"/>
</dbReference>
<dbReference type="Pfam" id="PF02498">
    <property type="entry name" value="Bro-N"/>
    <property type="match status" value="1"/>
</dbReference>
<protein>
    <submittedName>
        <fullName evidence="2">Prophage antirepressor-like protein</fullName>
    </submittedName>
</protein>
<feature type="domain" description="Bro-N" evidence="1">
    <location>
        <begin position="7"/>
        <end position="103"/>
    </location>
</feature>
<evidence type="ECO:0000259" key="1">
    <source>
        <dbReference type="PROSITE" id="PS51750"/>
    </source>
</evidence>
<comment type="caution">
    <text evidence="2">The sequence shown here is derived from an EMBL/GenBank/DDBJ whole genome shotgun (WGS) entry which is preliminary data.</text>
</comment>
<dbReference type="InterPro" id="IPR003497">
    <property type="entry name" value="BRO_N_domain"/>
</dbReference>
<dbReference type="EMBL" id="JAGIKV010000006">
    <property type="protein sequence ID" value="MBP2245337.1"/>
    <property type="molecule type" value="Genomic_DNA"/>
</dbReference>
<reference evidence="2 3" key="1">
    <citation type="submission" date="2021-03" db="EMBL/GenBank/DDBJ databases">
        <title>Genomic Encyclopedia of Type Strains, Phase IV (KMG-IV): sequencing the most valuable type-strain genomes for metagenomic binning, comparative biology and taxonomic classification.</title>
        <authorList>
            <person name="Goeker M."/>
        </authorList>
    </citation>
    <scope>NUCLEOTIDE SEQUENCE [LARGE SCALE GENOMIC DNA]</scope>
    <source>
        <strain evidence="2 3">DSM 21292</strain>
    </source>
</reference>
<dbReference type="PROSITE" id="PS51750">
    <property type="entry name" value="BRO_N"/>
    <property type="match status" value="1"/>
</dbReference>
<evidence type="ECO:0000313" key="3">
    <source>
        <dbReference type="Proteomes" id="UP000810207"/>
    </source>
</evidence>
<dbReference type="Proteomes" id="UP000810207">
    <property type="component" value="Unassembled WGS sequence"/>
</dbReference>
<keyword evidence="3" id="KW-1185">Reference proteome</keyword>
<evidence type="ECO:0000313" key="2">
    <source>
        <dbReference type="EMBL" id="MBP2245337.1"/>
    </source>
</evidence>
<proteinExistence type="predicted"/>